<dbReference type="AlphaFoldDB" id="A0AAQ0HG10"/>
<dbReference type="InterPro" id="IPR018060">
    <property type="entry name" value="HTH_AraC"/>
</dbReference>
<evidence type="ECO:0000313" key="6">
    <source>
        <dbReference type="EMBL" id="REG44509.1"/>
    </source>
</evidence>
<gene>
    <name evidence="6" type="ORF">ATH84_102361</name>
</gene>
<accession>A0AAQ0HG10</accession>
<dbReference type="SMART" id="SM00342">
    <property type="entry name" value="HTH_ARAC"/>
    <property type="match status" value="1"/>
</dbReference>
<name>A0AAQ0HG10_PARVE</name>
<dbReference type="PROSITE" id="PS01124">
    <property type="entry name" value="HTH_ARAC_FAMILY_2"/>
    <property type="match status" value="1"/>
</dbReference>
<sequence length="360" mass="37608">MDEARRHIVPPDPVLARLAAAGVNIGTILEPADTDPRLPAPAAPAGRPSVLSPTVVGLADAGGPRPRSLLPQGRAGDGLRLIPLAGLHWGGPVRSPAAPRSPRVRGDHVLLRPTGGMVAIMFPRHHHALPAGRVAFIPAGTAFSLKPPPEVRGLALLIPPALCRGLALPAQMRHGLPAGADADADADLLDRAMAALGSRAPHDKAQDAAIARELAQIAAVLLRLDEGPGGGRSAPSPASLAEARALSGHFLQLARAELQSGQTIAELARQLGCSLAQLDRACRLSRGRSALELLYDLRLQCATEALRDDTQPLAEIADRLGYSGLGHFMRAFLAATGRTPQAYRALMQESRSRPGDRPAG</sequence>
<dbReference type="InterPro" id="IPR050204">
    <property type="entry name" value="AraC_XylS_family_regulators"/>
</dbReference>
<evidence type="ECO:0000256" key="3">
    <source>
        <dbReference type="ARBA" id="ARBA00023163"/>
    </source>
</evidence>
<dbReference type="Proteomes" id="UP000256794">
    <property type="component" value="Unassembled WGS sequence"/>
</dbReference>
<dbReference type="GO" id="GO:0003700">
    <property type="term" value="F:DNA-binding transcription factor activity"/>
    <property type="evidence" value="ECO:0007669"/>
    <property type="project" value="InterPro"/>
</dbReference>
<dbReference type="InterPro" id="IPR009057">
    <property type="entry name" value="Homeodomain-like_sf"/>
</dbReference>
<dbReference type="EMBL" id="QUMX01000023">
    <property type="protein sequence ID" value="REG44509.1"/>
    <property type="molecule type" value="Genomic_DNA"/>
</dbReference>
<keyword evidence="7" id="KW-1185">Reference proteome</keyword>
<dbReference type="Gene3D" id="1.10.10.60">
    <property type="entry name" value="Homeodomain-like"/>
    <property type="match status" value="1"/>
</dbReference>
<feature type="region of interest" description="Disordered" evidence="4">
    <location>
        <begin position="30"/>
        <end position="51"/>
    </location>
</feature>
<dbReference type="Pfam" id="PF12833">
    <property type="entry name" value="HTH_18"/>
    <property type="match status" value="1"/>
</dbReference>
<keyword evidence="2" id="KW-0238">DNA-binding</keyword>
<evidence type="ECO:0000313" key="7">
    <source>
        <dbReference type="Proteomes" id="UP000256794"/>
    </source>
</evidence>
<comment type="caution">
    <text evidence="6">The sequence shown here is derived from an EMBL/GenBank/DDBJ whole genome shotgun (WGS) entry which is preliminary data.</text>
</comment>
<evidence type="ECO:0000256" key="2">
    <source>
        <dbReference type="ARBA" id="ARBA00023125"/>
    </source>
</evidence>
<evidence type="ECO:0000259" key="5">
    <source>
        <dbReference type="PROSITE" id="PS01124"/>
    </source>
</evidence>
<dbReference type="InterPro" id="IPR018062">
    <property type="entry name" value="HTH_AraC-typ_CS"/>
</dbReference>
<feature type="domain" description="HTH araC/xylS-type" evidence="5">
    <location>
        <begin position="248"/>
        <end position="346"/>
    </location>
</feature>
<protein>
    <submittedName>
        <fullName evidence="6">AraC family transcriptional activator of pobA</fullName>
    </submittedName>
</protein>
<keyword evidence="3" id="KW-0804">Transcription</keyword>
<dbReference type="SUPFAM" id="SSF46689">
    <property type="entry name" value="Homeodomain-like"/>
    <property type="match status" value="1"/>
</dbReference>
<proteinExistence type="predicted"/>
<dbReference type="PANTHER" id="PTHR46796">
    <property type="entry name" value="HTH-TYPE TRANSCRIPTIONAL ACTIVATOR RHAS-RELATED"/>
    <property type="match status" value="1"/>
</dbReference>
<dbReference type="GO" id="GO:0043565">
    <property type="term" value="F:sequence-specific DNA binding"/>
    <property type="evidence" value="ECO:0007669"/>
    <property type="project" value="InterPro"/>
</dbReference>
<organism evidence="6 7">
    <name type="scientific">Paracoccus versutus</name>
    <name type="common">Thiobacillus versutus</name>
    <dbReference type="NCBI Taxonomy" id="34007"/>
    <lineage>
        <taxon>Bacteria</taxon>
        <taxon>Pseudomonadati</taxon>
        <taxon>Pseudomonadota</taxon>
        <taxon>Alphaproteobacteria</taxon>
        <taxon>Rhodobacterales</taxon>
        <taxon>Paracoccaceae</taxon>
        <taxon>Paracoccus</taxon>
    </lineage>
</organism>
<dbReference type="PROSITE" id="PS00041">
    <property type="entry name" value="HTH_ARAC_FAMILY_1"/>
    <property type="match status" value="1"/>
</dbReference>
<keyword evidence="1" id="KW-0805">Transcription regulation</keyword>
<evidence type="ECO:0000256" key="1">
    <source>
        <dbReference type="ARBA" id="ARBA00023015"/>
    </source>
</evidence>
<evidence type="ECO:0000256" key="4">
    <source>
        <dbReference type="SAM" id="MobiDB-lite"/>
    </source>
</evidence>
<dbReference type="RefSeq" id="WP_036754712.1">
    <property type="nucleotide sequence ID" value="NZ_CP035287.1"/>
</dbReference>
<reference evidence="6 7" key="1">
    <citation type="submission" date="2018-08" db="EMBL/GenBank/DDBJ databases">
        <title>Genomic Encyclopedia of Archaeal and Bacterial Type Strains, Phase II (KMG-II): from individual species to whole genera.</title>
        <authorList>
            <person name="Goeker M."/>
        </authorList>
    </citation>
    <scope>NUCLEOTIDE SEQUENCE [LARGE SCALE GENOMIC DNA]</scope>
    <source>
        <strain evidence="6 7">DSM 582</strain>
    </source>
</reference>